<dbReference type="Proteomes" id="UP000009168">
    <property type="component" value="Unassembled WGS sequence"/>
</dbReference>
<gene>
    <name evidence="2" type="ORF">TTHERM_001081691</name>
</gene>
<sequence>MNLDQKCKKCSDITFTEIIYPLIILISIIVIPLFTANRMHNYLKIKLMAKTIYVLFKKFYGNHYSNDIRIIKFFVFQLSIIGIMFSYDSNIPNMLIRLFVDIGNLFPTQLRVTECFLQQIFQESRIINNSIYLFLGICFFVIIYLAIHNTFIKTKFKYKGTIKEMVISISIFLYFSLIAILSKIFRSVYCQKFGDVEFVMEYLSLNCSLVFQTYYDLSALILVIVALLSPFALIIFRLYRARYFLKMYKYEYLYGFFTLDYKQQFYLWDFVKIGYKLILFLIFYYSYLISQLQIVISIIISLSYSLLVFRYKPYESEKLNQIDFKIQYLTAICFSINTMQQRINQQQLELLCTIGLLCIVALILHLILFQLNHYQMPKYIKIIKFFQSKSPKCEQIIQKLGLDQHVQRYLRVQMTWQKIRQIFPKLKQLIYLKTNISQCGQIDILNQLYSNNKIQIQNKSMKTISQIINTQ</sequence>
<evidence type="ECO:0000313" key="2">
    <source>
        <dbReference type="EMBL" id="EWS74150.1"/>
    </source>
</evidence>
<organism evidence="2 3">
    <name type="scientific">Tetrahymena thermophila (strain SB210)</name>
    <dbReference type="NCBI Taxonomy" id="312017"/>
    <lineage>
        <taxon>Eukaryota</taxon>
        <taxon>Sar</taxon>
        <taxon>Alveolata</taxon>
        <taxon>Ciliophora</taxon>
        <taxon>Intramacronucleata</taxon>
        <taxon>Oligohymenophorea</taxon>
        <taxon>Hymenostomatida</taxon>
        <taxon>Tetrahymenina</taxon>
        <taxon>Tetrahymenidae</taxon>
        <taxon>Tetrahymena</taxon>
    </lineage>
</organism>
<feature type="transmembrane region" description="Helical" evidence="1">
    <location>
        <begin position="219"/>
        <end position="239"/>
    </location>
</feature>
<evidence type="ECO:0000313" key="3">
    <source>
        <dbReference type="Proteomes" id="UP000009168"/>
    </source>
</evidence>
<dbReference type="GeneID" id="24441640"/>
<dbReference type="RefSeq" id="XP_012653310.1">
    <property type="nucleotide sequence ID" value="XM_012797856.1"/>
</dbReference>
<dbReference type="AlphaFoldDB" id="W7X4A4"/>
<feature type="transmembrane region" description="Helical" evidence="1">
    <location>
        <begin position="164"/>
        <end position="185"/>
    </location>
</feature>
<name>W7X4A4_TETTS</name>
<accession>W7X4A4</accession>
<feature type="transmembrane region" description="Helical" evidence="1">
    <location>
        <begin position="131"/>
        <end position="152"/>
    </location>
</feature>
<feature type="transmembrane region" description="Helical" evidence="1">
    <location>
        <begin position="18"/>
        <end position="36"/>
    </location>
</feature>
<keyword evidence="3" id="KW-1185">Reference proteome</keyword>
<dbReference type="PANTHER" id="PTHR11319:SF35">
    <property type="entry name" value="OUTER MEMBRANE PROTEIN PMPC-RELATED"/>
    <property type="match status" value="1"/>
</dbReference>
<protein>
    <submittedName>
        <fullName evidence="2">Transmembrane protein, putative</fullName>
    </submittedName>
</protein>
<keyword evidence="1" id="KW-1133">Transmembrane helix</keyword>
<feature type="transmembrane region" description="Helical" evidence="1">
    <location>
        <begin position="265"/>
        <end position="285"/>
    </location>
</feature>
<proteinExistence type="predicted"/>
<feature type="transmembrane region" description="Helical" evidence="1">
    <location>
        <begin position="70"/>
        <end position="87"/>
    </location>
</feature>
<dbReference type="EMBL" id="GG662684">
    <property type="protein sequence ID" value="EWS74150.1"/>
    <property type="molecule type" value="Genomic_DNA"/>
</dbReference>
<dbReference type="PANTHER" id="PTHR11319">
    <property type="entry name" value="G PROTEIN-COUPLED RECEPTOR-RELATED"/>
    <property type="match status" value="1"/>
</dbReference>
<keyword evidence="1 2" id="KW-0812">Transmembrane</keyword>
<dbReference type="InParanoid" id="W7X4A4"/>
<evidence type="ECO:0000256" key="1">
    <source>
        <dbReference type="SAM" id="Phobius"/>
    </source>
</evidence>
<dbReference type="KEGG" id="tet:TTHERM_001081691"/>
<reference evidence="3" key="1">
    <citation type="journal article" date="2006" name="PLoS Biol.">
        <title>Macronuclear genome sequence of the ciliate Tetrahymena thermophila, a model eukaryote.</title>
        <authorList>
            <person name="Eisen J.A."/>
            <person name="Coyne R.S."/>
            <person name="Wu M."/>
            <person name="Wu D."/>
            <person name="Thiagarajan M."/>
            <person name="Wortman J.R."/>
            <person name="Badger J.H."/>
            <person name="Ren Q."/>
            <person name="Amedeo P."/>
            <person name="Jones K.M."/>
            <person name="Tallon L.J."/>
            <person name="Delcher A.L."/>
            <person name="Salzberg S.L."/>
            <person name="Silva J.C."/>
            <person name="Haas B.J."/>
            <person name="Majoros W.H."/>
            <person name="Farzad M."/>
            <person name="Carlton J.M."/>
            <person name="Smith R.K. Jr."/>
            <person name="Garg J."/>
            <person name="Pearlman R.E."/>
            <person name="Karrer K.M."/>
            <person name="Sun L."/>
            <person name="Manning G."/>
            <person name="Elde N.C."/>
            <person name="Turkewitz A.P."/>
            <person name="Asai D.J."/>
            <person name="Wilkes D.E."/>
            <person name="Wang Y."/>
            <person name="Cai H."/>
            <person name="Collins K."/>
            <person name="Stewart B.A."/>
            <person name="Lee S.R."/>
            <person name="Wilamowska K."/>
            <person name="Weinberg Z."/>
            <person name="Ruzzo W.L."/>
            <person name="Wloga D."/>
            <person name="Gaertig J."/>
            <person name="Frankel J."/>
            <person name="Tsao C.-C."/>
            <person name="Gorovsky M.A."/>
            <person name="Keeling P.J."/>
            <person name="Waller R.F."/>
            <person name="Patron N.J."/>
            <person name="Cherry J.M."/>
            <person name="Stover N.A."/>
            <person name="Krieger C.J."/>
            <person name="del Toro C."/>
            <person name="Ryder H.F."/>
            <person name="Williamson S.C."/>
            <person name="Barbeau R.A."/>
            <person name="Hamilton E.P."/>
            <person name="Orias E."/>
        </authorList>
    </citation>
    <scope>NUCLEOTIDE SEQUENCE [LARGE SCALE GENOMIC DNA]</scope>
    <source>
        <strain evidence="3">SB210</strain>
    </source>
</reference>
<feature type="transmembrane region" description="Helical" evidence="1">
    <location>
        <begin position="348"/>
        <end position="369"/>
    </location>
</feature>
<keyword evidence="1" id="KW-0472">Membrane</keyword>
<feature type="transmembrane region" description="Helical" evidence="1">
    <location>
        <begin position="291"/>
        <end position="309"/>
    </location>
</feature>